<keyword evidence="1" id="KW-0812">Transmembrane</keyword>
<evidence type="ECO:0000313" key="3">
    <source>
        <dbReference type="EMBL" id="CAC9212595.1"/>
    </source>
</evidence>
<feature type="transmembrane region" description="Helical" evidence="1">
    <location>
        <begin position="42"/>
        <end position="66"/>
    </location>
</feature>
<dbReference type="NCBIfam" id="TIGR03082">
    <property type="entry name" value="Gneg_AbrB_dup"/>
    <property type="match status" value="1"/>
</dbReference>
<dbReference type="EMBL" id="CAIIUA010000001">
    <property type="protein sequence ID" value="CAC9212595.1"/>
    <property type="molecule type" value="Genomic_DNA"/>
</dbReference>
<evidence type="ECO:0000313" key="5">
    <source>
        <dbReference type="Proteomes" id="UP000837205"/>
    </source>
</evidence>
<accession>A0A5P2MFH6</accession>
<feature type="transmembrane region" description="Helical" evidence="1">
    <location>
        <begin position="78"/>
        <end position="98"/>
    </location>
</feature>
<dbReference type="GO" id="GO:0010468">
    <property type="term" value="P:regulation of gene expression"/>
    <property type="evidence" value="ECO:0007669"/>
    <property type="project" value="InterPro"/>
</dbReference>
<dbReference type="InterPro" id="IPR007820">
    <property type="entry name" value="AbrB_fam"/>
</dbReference>
<feature type="transmembrane region" description="Helical" evidence="1">
    <location>
        <begin position="314"/>
        <end position="333"/>
    </location>
</feature>
<dbReference type="AlphaFoldDB" id="A0A5P2MFH6"/>
<feature type="transmembrane region" description="Helical" evidence="1">
    <location>
        <begin position="110"/>
        <end position="129"/>
    </location>
</feature>
<dbReference type="PIRSF" id="PIRSF038991">
    <property type="entry name" value="Protein_AbrB"/>
    <property type="match status" value="1"/>
</dbReference>
<proteinExistence type="predicted"/>
<gene>
    <name evidence="2" type="ORF">GHA_02948</name>
    <name evidence="3" type="ORF">TML_03071</name>
</gene>
<keyword evidence="1" id="KW-0472">Membrane</keyword>
<dbReference type="GO" id="GO:0016020">
    <property type="term" value="C:membrane"/>
    <property type="evidence" value="ECO:0007669"/>
    <property type="project" value="InterPro"/>
</dbReference>
<evidence type="ECO:0000256" key="1">
    <source>
        <dbReference type="SAM" id="Phobius"/>
    </source>
</evidence>
<keyword evidence="1" id="KW-1133">Transmembrane helix</keyword>
<evidence type="ECO:0000313" key="4">
    <source>
        <dbReference type="Proteomes" id="UP000834503"/>
    </source>
</evidence>
<dbReference type="Proteomes" id="UP000834503">
    <property type="component" value="Unassembled WGS sequence"/>
</dbReference>
<feature type="transmembrane region" description="Helical" evidence="1">
    <location>
        <begin position="226"/>
        <end position="249"/>
    </location>
</feature>
<dbReference type="Pfam" id="PF05145">
    <property type="entry name" value="AbrB"/>
    <property type="match status" value="1"/>
</dbReference>
<protein>
    <submittedName>
        <fullName evidence="2">Ammonia monooxygenase</fullName>
    </submittedName>
</protein>
<dbReference type="GeneID" id="69430742"/>
<dbReference type="InterPro" id="IPR017516">
    <property type="entry name" value="AbrB_dup"/>
</dbReference>
<keyword evidence="2" id="KW-0560">Oxidoreductase</keyword>
<evidence type="ECO:0000313" key="2">
    <source>
        <dbReference type="EMBL" id="CAB5561085.1"/>
    </source>
</evidence>
<organism evidence="2 4">
    <name type="scientific">Citrobacter werkmanii</name>
    <dbReference type="NCBI Taxonomy" id="67827"/>
    <lineage>
        <taxon>Bacteria</taxon>
        <taxon>Pseudomonadati</taxon>
        <taxon>Pseudomonadota</taxon>
        <taxon>Gammaproteobacteria</taxon>
        <taxon>Enterobacterales</taxon>
        <taxon>Enterobacteriaceae</taxon>
        <taxon>Citrobacter</taxon>
        <taxon>Citrobacter freundii complex</taxon>
    </lineage>
</organism>
<dbReference type="RefSeq" id="WP_061381753.1">
    <property type="nucleotide sequence ID" value="NZ_CAHPQT010000009.1"/>
</dbReference>
<sequence length="341" mass="37462">MRVLAGIILCFLVGQGFTFCNVPLGMMFGALFTVLMLKRIGFSVSSMPGSITVIQLSLGISIGIMFRDFSYGEHRQISLLFALLLLCLSLQFTLSYFWCVRRLGWSKEEALLGAVPGAMAAVLALASHIKTPPQKIVISHSLRLITLTFLAGYITRGASADILAATPAVFFSGHNLLWLTGMVLAGYIAGKFLERLHFPAPFMITSLVCAAALHPLSSQPLIFPDLFNQISMVLMGILLGHHFTTYSMAEFSRHLWSSVQLVLIGLGVTIIMAFISARLLDYPFPVLMLSWVPGSVESMSFAALALKADASFVMANHIIRMLLIHTVPALVFFRKRQMKVD</sequence>
<feature type="transmembrane region" description="Helical" evidence="1">
    <location>
        <begin position="196"/>
        <end position="214"/>
    </location>
</feature>
<dbReference type="EMBL" id="CAHPQX010000012">
    <property type="protein sequence ID" value="CAB5561085.1"/>
    <property type="molecule type" value="Genomic_DNA"/>
</dbReference>
<feature type="transmembrane region" description="Helical" evidence="1">
    <location>
        <begin position="261"/>
        <end position="280"/>
    </location>
</feature>
<name>A0A5P2MFH6_9ENTR</name>
<dbReference type="Proteomes" id="UP000837205">
    <property type="component" value="Unassembled WGS sequence"/>
</dbReference>
<feature type="transmembrane region" description="Helical" evidence="1">
    <location>
        <begin position="136"/>
        <end position="155"/>
    </location>
</feature>
<dbReference type="GO" id="GO:0004497">
    <property type="term" value="F:monooxygenase activity"/>
    <property type="evidence" value="ECO:0007669"/>
    <property type="project" value="UniProtKB-KW"/>
</dbReference>
<feature type="transmembrane region" description="Helical" evidence="1">
    <location>
        <begin position="167"/>
        <end position="189"/>
    </location>
</feature>
<dbReference type="PANTHER" id="PTHR38457">
    <property type="entry name" value="REGULATOR ABRB-RELATED"/>
    <property type="match status" value="1"/>
</dbReference>
<keyword evidence="2" id="KW-0503">Monooxygenase</keyword>
<dbReference type="PANTHER" id="PTHR38457:SF1">
    <property type="entry name" value="REGULATOR ABRB-RELATED"/>
    <property type="match status" value="1"/>
</dbReference>
<keyword evidence="5" id="KW-1185">Reference proteome</keyword>
<reference evidence="2" key="1">
    <citation type="submission" date="2020-05" db="EMBL/GenBank/DDBJ databases">
        <authorList>
            <person name="Delgado-Blas J."/>
        </authorList>
    </citation>
    <scope>NUCLEOTIDE SEQUENCE</scope>
    <source>
        <strain evidence="2">BB1459</strain>
        <strain evidence="3">BB1480</strain>
    </source>
</reference>
<comment type="caution">
    <text evidence="2">The sequence shown here is derived from an EMBL/GenBank/DDBJ whole genome shotgun (WGS) entry which is preliminary data.</text>
</comment>